<feature type="domain" description="Type II/III secretion system secretin-like" evidence="3">
    <location>
        <begin position="233"/>
        <end position="392"/>
    </location>
</feature>
<comment type="caution">
    <text evidence="5">The sequence shown here is derived from an EMBL/GenBank/DDBJ whole genome shotgun (WGS) entry which is preliminary data.</text>
</comment>
<proteinExistence type="inferred from homology"/>
<evidence type="ECO:0000259" key="4">
    <source>
        <dbReference type="Pfam" id="PF13629"/>
    </source>
</evidence>
<evidence type="ECO:0000259" key="3">
    <source>
        <dbReference type="Pfam" id="PF00263"/>
    </source>
</evidence>
<dbReference type="PRINTS" id="PR00811">
    <property type="entry name" value="BCTERIALGSPD"/>
</dbReference>
<dbReference type="PANTHER" id="PTHR30332:SF17">
    <property type="entry name" value="TYPE IV PILIATION SYSTEM PROTEIN DR_0774-RELATED"/>
    <property type="match status" value="1"/>
</dbReference>
<keyword evidence="2" id="KW-0732">Signal</keyword>
<sequence length="437" mass="45984">MSRVILAVLTCLLGLGCLPAQAETFVSEAVRSRTINVPKNKSLSFRLDGPASKIVVAQPDTAQIVATTDRSFYVRGKALGATNLLIYGQGGALQEVVDVRVGYDAEALQADLAAAIPGEVIKVRNLGEGLLLTGEVSTTAVAAKAKTLADKFAPENVTSALTVRASQQVILEVRVLEAGRSDLKDVGFNITATDGINFALASGSGLIGPSTPQGALQVRGSIGSVDIDLMLQALEEKGVVRTLARPNLVALSGQKASFLAGGEFPFPVPNGRDTVTIEFRQFGVKLDFEPVVQDNGLIRLLVAPEVSALDNSANLRLNGMEVPSLTVRRAATTVELKSGESFAVAGLFQQDYSNAVRQLPGIGQVPVIGALFRSARWKRHETELVIIITPRLATANDLTGDTRIMAGRETNPIDLILMGMSLDKPLSAPVGAGPAGQ</sequence>
<organism evidence="5 6">
    <name type="scientific">Phenylobacterium haematophilum</name>
    <dbReference type="NCBI Taxonomy" id="98513"/>
    <lineage>
        <taxon>Bacteria</taxon>
        <taxon>Pseudomonadati</taxon>
        <taxon>Pseudomonadota</taxon>
        <taxon>Alphaproteobacteria</taxon>
        <taxon>Caulobacterales</taxon>
        <taxon>Caulobacteraceae</taxon>
        <taxon>Phenylobacterium</taxon>
    </lineage>
</organism>
<feature type="signal peptide" evidence="2">
    <location>
        <begin position="1"/>
        <end position="22"/>
    </location>
</feature>
<comment type="similarity">
    <text evidence="1">Belongs to the bacterial secretin family.</text>
</comment>
<dbReference type="InterPro" id="IPR032789">
    <property type="entry name" value="T2SS-T3SS_pil_N"/>
</dbReference>
<keyword evidence="6" id="KW-1185">Reference proteome</keyword>
<dbReference type="PROSITE" id="PS51257">
    <property type="entry name" value="PROKAR_LIPOPROTEIN"/>
    <property type="match status" value="1"/>
</dbReference>
<feature type="chain" id="PRO_5032999991" evidence="2">
    <location>
        <begin position="23"/>
        <end position="437"/>
    </location>
</feature>
<name>A0A839ZXK6_9CAUL</name>
<feature type="domain" description="Pilus formation protein N-terminal" evidence="4">
    <location>
        <begin position="32"/>
        <end position="101"/>
    </location>
</feature>
<dbReference type="InterPro" id="IPR001775">
    <property type="entry name" value="GspD/PilQ"/>
</dbReference>
<dbReference type="InterPro" id="IPR004846">
    <property type="entry name" value="T2SS/T3SS_dom"/>
</dbReference>
<accession>A0A839ZXK6</accession>
<gene>
    <name evidence="5" type="ORF">GGQ61_000594</name>
</gene>
<evidence type="ECO:0000256" key="1">
    <source>
        <dbReference type="RuleBase" id="RU004003"/>
    </source>
</evidence>
<dbReference type="EMBL" id="JACIDK010000001">
    <property type="protein sequence ID" value="MBB3889897.1"/>
    <property type="molecule type" value="Genomic_DNA"/>
</dbReference>
<protein>
    <submittedName>
        <fullName evidence="5">Pilus assembly protein CpaC</fullName>
    </submittedName>
</protein>
<dbReference type="Proteomes" id="UP000530564">
    <property type="component" value="Unassembled WGS sequence"/>
</dbReference>
<dbReference type="GO" id="GO:0015627">
    <property type="term" value="C:type II protein secretion system complex"/>
    <property type="evidence" value="ECO:0007669"/>
    <property type="project" value="TreeGrafter"/>
</dbReference>
<dbReference type="Pfam" id="PF13629">
    <property type="entry name" value="T2SS-T3SS_pil_N"/>
    <property type="match status" value="1"/>
</dbReference>
<dbReference type="AlphaFoldDB" id="A0A839ZXK6"/>
<dbReference type="InterPro" id="IPR050810">
    <property type="entry name" value="Bact_Secretion_Sys_Channel"/>
</dbReference>
<dbReference type="PANTHER" id="PTHR30332">
    <property type="entry name" value="PROBABLE GENERAL SECRETION PATHWAY PROTEIN D"/>
    <property type="match status" value="1"/>
</dbReference>
<dbReference type="Pfam" id="PF00263">
    <property type="entry name" value="Secretin"/>
    <property type="match status" value="1"/>
</dbReference>
<dbReference type="RefSeq" id="WP_183769818.1">
    <property type="nucleotide sequence ID" value="NZ_JACIDK010000001.1"/>
</dbReference>
<evidence type="ECO:0000313" key="5">
    <source>
        <dbReference type="EMBL" id="MBB3889897.1"/>
    </source>
</evidence>
<evidence type="ECO:0000313" key="6">
    <source>
        <dbReference type="Proteomes" id="UP000530564"/>
    </source>
</evidence>
<dbReference type="GO" id="GO:0009306">
    <property type="term" value="P:protein secretion"/>
    <property type="evidence" value="ECO:0007669"/>
    <property type="project" value="InterPro"/>
</dbReference>
<evidence type="ECO:0000256" key="2">
    <source>
        <dbReference type="SAM" id="SignalP"/>
    </source>
</evidence>
<reference evidence="5 6" key="1">
    <citation type="submission" date="2020-08" db="EMBL/GenBank/DDBJ databases">
        <title>Genomic Encyclopedia of Type Strains, Phase IV (KMG-IV): sequencing the most valuable type-strain genomes for metagenomic binning, comparative biology and taxonomic classification.</title>
        <authorList>
            <person name="Goeker M."/>
        </authorList>
    </citation>
    <scope>NUCLEOTIDE SEQUENCE [LARGE SCALE GENOMIC DNA]</scope>
    <source>
        <strain evidence="5 6">DSM 21793</strain>
    </source>
</reference>